<protein>
    <recommendedName>
        <fullName evidence="4">FlgD Ig-like domain-containing protein</fullName>
    </recommendedName>
</protein>
<dbReference type="PANTHER" id="PTHR44103:SF1">
    <property type="entry name" value="PROPROTEIN CONVERTASE P"/>
    <property type="match status" value="1"/>
</dbReference>
<evidence type="ECO:0000256" key="1">
    <source>
        <dbReference type="ARBA" id="ARBA00022729"/>
    </source>
</evidence>
<accession>A0A8J3USI5</accession>
<evidence type="ECO:0000313" key="2">
    <source>
        <dbReference type="EMBL" id="GII49945.1"/>
    </source>
</evidence>
<dbReference type="Proteomes" id="UP000644610">
    <property type="component" value="Unassembled WGS sequence"/>
</dbReference>
<evidence type="ECO:0000313" key="3">
    <source>
        <dbReference type="Proteomes" id="UP000644610"/>
    </source>
</evidence>
<dbReference type="PANTHER" id="PTHR44103">
    <property type="entry name" value="PROPROTEIN CONVERTASE P"/>
    <property type="match status" value="1"/>
</dbReference>
<dbReference type="EMBL" id="BOOQ01000047">
    <property type="protein sequence ID" value="GII49945.1"/>
    <property type="molecule type" value="Genomic_DNA"/>
</dbReference>
<comment type="caution">
    <text evidence="2">The sequence shown here is derived from an EMBL/GenBank/DDBJ whole genome shotgun (WGS) entry which is preliminary data.</text>
</comment>
<dbReference type="SUPFAM" id="SSF69318">
    <property type="entry name" value="Integrin alpha N-terminal domain"/>
    <property type="match status" value="1"/>
</dbReference>
<name>A0A8J3USI5_9ACTN</name>
<proteinExistence type="predicted"/>
<dbReference type="AlphaFoldDB" id="A0A8J3USI5"/>
<dbReference type="InterPro" id="IPR028994">
    <property type="entry name" value="Integrin_alpha_N"/>
</dbReference>
<keyword evidence="3" id="KW-1185">Reference proteome</keyword>
<dbReference type="Gene3D" id="2.130.10.130">
    <property type="entry name" value="Integrin alpha, N-terminal"/>
    <property type="match status" value="1"/>
</dbReference>
<reference evidence="2" key="1">
    <citation type="submission" date="2021-01" db="EMBL/GenBank/DDBJ databases">
        <title>Whole genome shotgun sequence of Planotetraspora silvatica NBRC 100141.</title>
        <authorList>
            <person name="Komaki H."/>
            <person name="Tamura T."/>
        </authorList>
    </citation>
    <scope>NUCLEOTIDE SEQUENCE</scope>
    <source>
        <strain evidence="2">NBRC 100141</strain>
    </source>
</reference>
<dbReference type="InterPro" id="IPR013517">
    <property type="entry name" value="FG-GAP"/>
</dbReference>
<evidence type="ECO:0008006" key="4">
    <source>
        <dbReference type="Google" id="ProtNLM"/>
    </source>
</evidence>
<gene>
    <name evidence="2" type="ORF">Psi02_63690</name>
</gene>
<keyword evidence="1" id="KW-0732">Signal</keyword>
<dbReference type="Gene3D" id="2.60.40.4070">
    <property type="match status" value="1"/>
</dbReference>
<dbReference type="Pfam" id="PF13517">
    <property type="entry name" value="FG-GAP_3"/>
    <property type="match status" value="1"/>
</dbReference>
<sequence>MGGGSTGFLHQDETADTPAWTDFASGESTSVPVAWLPTGSLHYAIGAGDVQLVLSPSPTQGAGWVTPLDPHTGEQHDVQLPPNYRFMGTIGDKMLALDNTPTARGRSGVLIDAAPGSTGSLPITGIPSGAFLSYQEVQRGAADDRSAVILYGHGGTYHYAVLDAATAVFTPIPGDVGGWDTHVMLSSDRLAWWQAADHTLHWVPRDDPSAPAREFSYPADSRPEALIGGTLLTSEPETDPHAYLGRRVTARPLDGGEPKTLLSHYTNLNRAVDGSVLSVGGSGIDDWAIRRFTEGSDGTLTQKVIEPLPPLPAQVLGLNLYRGELTVVDTSQSEIGIDQRDVGIGAIPVAGDSESVYADAYSIAKCAVGSQCVRTVEGNRNGVSYLTGADGLTYLETRPSHTKTQLPDRAEPGIPDITSRQVVDASADYVVVDGINPKTQYVIAPDHGKIVRSRPVQAAALWYDTLWSASTSTSGTVTAEKLTLDASTPGKPVRTVKTGVACVPTEMQASARWLYWSCGDGKQAGVYDLAKNHGFAVPSGPSMLGDGYVVRHDRNTGALKLTDFHTGSPIAERVLVALPAGKLKDDRRITWAVDKYSGHIAYLDDAGRVHVHVDGVANSAPVIGTMQTPAIVRPRGSIPWYAEIWLSRPVDSWEMSAFHKITGRRVATLRGTAPRGDGPIVVSWNGKEANGAIPDSGAYTWKLSAKYDGRTTAVQVGSGAVTVYCGRTPVHVYDCDGVPDLVAVRTDGKALSWTGSNKTLSKSGYTANWPTSSLLVPIGDFNDDGYADMLVRDSKGAVRVYRGTGLPFFSRSRKYTLIGTGWNRYNLLTSPGDLTGDGHDDLVARDKAGALWLYAATGKGAFKARVRIATGQAGYTKLVGVGDLNGDGRGDMIGTDKSGNLWRWFGGKNRFGSRVKIGSGFKGYNAVVGIGDLTQDGHNDLLARDTAGNLYRYSGNTHSTFGTKTRIGTGWKNYKSLV</sequence>
<dbReference type="RefSeq" id="WP_203979464.1">
    <property type="nucleotide sequence ID" value="NZ_BAAAKY010000004.1"/>
</dbReference>
<organism evidence="2 3">
    <name type="scientific">Planotetraspora silvatica</name>
    <dbReference type="NCBI Taxonomy" id="234614"/>
    <lineage>
        <taxon>Bacteria</taxon>
        <taxon>Bacillati</taxon>
        <taxon>Actinomycetota</taxon>
        <taxon>Actinomycetes</taxon>
        <taxon>Streptosporangiales</taxon>
        <taxon>Streptosporangiaceae</taxon>
        <taxon>Planotetraspora</taxon>
    </lineage>
</organism>